<evidence type="ECO:0000313" key="3">
    <source>
        <dbReference type="Proteomes" id="UP000566324"/>
    </source>
</evidence>
<dbReference type="GO" id="GO:0030295">
    <property type="term" value="F:protein kinase activator activity"/>
    <property type="evidence" value="ECO:0007669"/>
    <property type="project" value="TreeGrafter"/>
</dbReference>
<dbReference type="PROSITE" id="PS00372">
    <property type="entry name" value="PTS_EIIA_TYPE_2_HIS"/>
    <property type="match status" value="1"/>
</dbReference>
<protein>
    <submittedName>
        <fullName evidence="2">PTS system nitrogen regulatory IIA component</fullName>
    </submittedName>
</protein>
<organism evidence="2 3">
    <name type="scientific">Sphingosinicella soli</name>
    <dbReference type="NCBI Taxonomy" id="333708"/>
    <lineage>
        <taxon>Bacteria</taxon>
        <taxon>Pseudomonadati</taxon>
        <taxon>Pseudomonadota</taxon>
        <taxon>Alphaproteobacteria</taxon>
        <taxon>Sphingomonadales</taxon>
        <taxon>Sphingosinicellaceae</taxon>
        <taxon>Sphingosinicella</taxon>
    </lineage>
</organism>
<reference evidence="2 3" key="1">
    <citation type="submission" date="2020-08" db="EMBL/GenBank/DDBJ databases">
        <title>Genomic Encyclopedia of Type Strains, Phase IV (KMG-IV): sequencing the most valuable type-strain genomes for metagenomic binning, comparative biology and taxonomic classification.</title>
        <authorList>
            <person name="Goeker M."/>
        </authorList>
    </citation>
    <scope>NUCLEOTIDE SEQUENCE [LARGE SCALE GENOMIC DNA]</scope>
    <source>
        <strain evidence="2 3">DSM 17328</strain>
    </source>
</reference>
<dbReference type="Gene3D" id="3.40.930.10">
    <property type="entry name" value="Mannitol-specific EII, Chain A"/>
    <property type="match status" value="1"/>
</dbReference>
<dbReference type="CDD" id="cd00211">
    <property type="entry name" value="PTS_IIA_fru"/>
    <property type="match status" value="1"/>
</dbReference>
<dbReference type="RefSeq" id="WP_184070368.1">
    <property type="nucleotide sequence ID" value="NZ_JACHNZ010000033.1"/>
</dbReference>
<evidence type="ECO:0000313" key="2">
    <source>
        <dbReference type="EMBL" id="MBB4633084.1"/>
    </source>
</evidence>
<proteinExistence type="predicted"/>
<dbReference type="AlphaFoldDB" id="A0A7W7B305"/>
<sequence>MFDLVTPRTVHTGLRAGNKKALLQQLAALAAPVVGVPEGRLMEVLLERERLGSTGLGGGVAVPHARLPELKSVQGLFAKLDPAIDFDAIDRQPVDLVFMLLAPEDAGADHLKALAQISRLFRDRRLVDKLRGTNNSDALYALLSGVGHSEAA</sequence>
<keyword evidence="3" id="KW-1185">Reference proteome</keyword>
<dbReference type="PANTHER" id="PTHR47738">
    <property type="entry name" value="PTS SYSTEM FRUCTOSE-LIKE EIIA COMPONENT-RELATED"/>
    <property type="match status" value="1"/>
</dbReference>
<dbReference type="PANTHER" id="PTHR47738:SF1">
    <property type="entry name" value="NITROGEN REGULATORY PROTEIN"/>
    <property type="match status" value="1"/>
</dbReference>
<dbReference type="Pfam" id="PF00359">
    <property type="entry name" value="PTS_EIIA_2"/>
    <property type="match status" value="1"/>
</dbReference>
<dbReference type="InterPro" id="IPR051541">
    <property type="entry name" value="PTS_SugarTrans_NitroReg"/>
</dbReference>
<dbReference type="PROSITE" id="PS51094">
    <property type="entry name" value="PTS_EIIA_TYPE_2"/>
    <property type="match status" value="1"/>
</dbReference>
<dbReference type="EMBL" id="JACHNZ010000033">
    <property type="protein sequence ID" value="MBB4633084.1"/>
    <property type="molecule type" value="Genomic_DNA"/>
</dbReference>
<dbReference type="InterPro" id="IPR002178">
    <property type="entry name" value="PTS_EIIA_type-2_dom"/>
</dbReference>
<feature type="domain" description="PTS EIIA type-2" evidence="1">
    <location>
        <begin position="3"/>
        <end position="146"/>
    </location>
</feature>
<dbReference type="InterPro" id="IPR016152">
    <property type="entry name" value="PTrfase/Anion_transptr"/>
</dbReference>
<comment type="caution">
    <text evidence="2">The sequence shown here is derived from an EMBL/GenBank/DDBJ whole genome shotgun (WGS) entry which is preliminary data.</text>
</comment>
<accession>A0A7W7B305</accession>
<name>A0A7W7B305_9SPHN</name>
<evidence type="ECO:0000259" key="1">
    <source>
        <dbReference type="PROSITE" id="PS51094"/>
    </source>
</evidence>
<dbReference type="Proteomes" id="UP000566324">
    <property type="component" value="Unassembled WGS sequence"/>
</dbReference>
<gene>
    <name evidence="2" type="ORF">GGQ98_002713</name>
</gene>
<dbReference type="SUPFAM" id="SSF55804">
    <property type="entry name" value="Phoshotransferase/anion transport protein"/>
    <property type="match status" value="1"/>
</dbReference>